<reference evidence="12" key="2">
    <citation type="journal article" date="2024" name="Plant">
        <title>Genomic evolution and insights into agronomic trait innovations of Sesamum species.</title>
        <authorList>
            <person name="Miao H."/>
            <person name="Wang L."/>
            <person name="Qu L."/>
            <person name="Liu H."/>
            <person name="Sun Y."/>
            <person name="Le M."/>
            <person name="Wang Q."/>
            <person name="Wei S."/>
            <person name="Zheng Y."/>
            <person name="Lin W."/>
            <person name="Duan Y."/>
            <person name="Cao H."/>
            <person name="Xiong S."/>
            <person name="Wang X."/>
            <person name="Wei L."/>
            <person name="Li C."/>
            <person name="Ma Q."/>
            <person name="Ju M."/>
            <person name="Zhao R."/>
            <person name="Li G."/>
            <person name="Mu C."/>
            <person name="Tian Q."/>
            <person name="Mei H."/>
            <person name="Zhang T."/>
            <person name="Gao T."/>
            <person name="Zhang H."/>
        </authorList>
    </citation>
    <scope>NUCLEOTIDE SEQUENCE</scope>
    <source>
        <strain evidence="12">K16</strain>
    </source>
</reference>
<dbReference type="PROSITE" id="PS01032">
    <property type="entry name" value="PPM_1"/>
    <property type="match status" value="1"/>
</dbReference>
<dbReference type="GO" id="GO:0004722">
    <property type="term" value="F:protein serine/threonine phosphatase activity"/>
    <property type="evidence" value="ECO:0007669"/>
    <property type="project" value="UniProtKB-EC"/>
</dbReference>
<dbReference type="InterPro" id="IPR001932">
    <property type="entry name" value="PPM-type_phosphatase-like_dom"/>
</dbReference>
<evidence type="ECO:0000256" key="4">
    <source>
        <dbReference type="ARBA" id="ARBA00022723"/>
    </source>
</evidence>
<dbReference type="PANTHER" id="PTHR13832">
    <property type="entry name" value="PROTEIN PHOSPHATASE 2C"/>
    <property type="match status" value="1"/>
</dbReference>
<dbReference type="PROSITE" id="PS51746">
    <property type="entry name" value="PPM_2"/>
    <property type="match status" value="1"/>
</dbReference>
<dbReference type="GO" id="GO:0046872">
    <property type="term" value="F:metal ion binding"/>
    <property type="evidence" value="ECO:0007669"/>
    <property type="project" value="UniProtKB-KW"/>
</dbReference>
<evidence type="ECO:0000256" key="5">
    <source>
        <dbReference type="ARBA" id="ARBA00022801"/>
    </source>
</evidence>
<sequence>MAAGTDFSRLFTDVEGGYRKDNGQISVVKDEITENVDDLKQTLNSKPPRHLSVVRHSISTTPLISPTDDVDSDLGGTGMKSLSDTKSSFQPVFRSGSCAEKGPKQCMEDEHICIDILHQHLGESAGFPSPGAFYGVFDGHGGTDAAWFIRNNILKFIVEDSFFPVCLEKAIKNAFLKADYAFADDSSLDIIIWHNSVDCIRFRKVKELKTPLLYSQLPPFFLLMNNSHWTSSVANAGDCRAVLGKRGKAIEMSIDHKPNYTSERLRIEKLGGVIYDGYLNGQLSVSRALGDWHMKGRKGAASPLSAEPELQEMLLTEDDEFLIMGCDGLWEVMSSQCAVTMARRELMLHNDPERCSRELVREALKRNTCDNLTVIVICFSQDPPPRVEVAPGRVKRSISAEGLNLLKGRHKSSKNHDLKTIDSDNSQEINTQEDDEKQSSRMIVVRNSENLNSSHKKKEEKVKSTVPYQSTAVRSSWKIQSIDRHKQPMEAERTVLKFKLAKTLQLQCKATTSYEHIK</sequence>
<gene>
    <name evidence="12" type="ORF">Sango_2067200</name>
</gene>
<evidence type="ECO:0000256" key="1">
    <source>
        <dbReference type="ARBA" id="ARBA00001936"/>
    </source>
</evidence>
<dbReference type="CDD" id="cd00143">
    <property type="entry name" value="PP2Cc"/>
    <property type="match status" value="1"/>
</dbReference>
<evidence type="ECO:0000256" key="8">
    <source>
        <dbReference type="ARBA" id="ARBA00023211"/>
    </source>
</evidence>
<evidence type="ECO:0000256" key="7">
    <source>
        <dbReference type="ARBA" id="ARBA00022912"/>
    </source>
</evidence>
<dbReference type="PANTHER" id="PTHR13832:SF673">
    <property type="entry name" value="PROTEIN PHOSPHATASE 2C 27-RELATED"/>
    <property type="match status" value="1"/>
</dbReference>
<dbReference type="EC" id="3.1.3.16" evidence="3"/>
<evidence type="ECO:0000256" key="9">
    <source>
        <dbReference type="RuleBase" id="RU003465"/>
    </source>
</evidence>
<evidence type="ECO:0000259" key="11">
    <source>
        <dbReference type="PROSITE" id="PS51746"/>
    </source>
</evidence>
<keyword evidence="6" id="KW-0460">Magnesium</keyword>
<dbReference type="SMART" id="SM00332">
    <property type="entry name" value="PP2Cc"/>
    <property type="match status" value="1"/>
</dbReference>
<dbReference type="InterPro" id="IPR000222">
    <property type="entry name" value="PP2C_BS"/>
</dbReference>
<proteinExistence type="inferred from homology"/>
<dbReference type="Gene3D" id="3.60.40.10">
    <property type="entry name" value="PPM-type phosphatase domain"/>
    <property type="match status" value="1"/>
</dbReference>
<evidence type="ECO:0000256" key="2">
    <source>
        <dbReference type="ARBA" id="ARBA00001946"/>
    </source>
</evidence>
<dbReference type="AlphaFoldDB" id="A0AAE1WAW2"/>
<comment type="cofactor">
    <cofactor evidence="2">
        <name>Mg(2+)</name>
        <dbReference type="ChEBI" id="CHEBI:18420"/>
    </cofactor>
</comment>
<evidence type="ECO:0000313" key="13">
    <source>
        <dbReference type="Proteomes" id="UP001289374"/>
    </source>
</evidence>
<keyword evidence="13" id="KW-1185">Reference proteome</keyword>
<evidence type="ECO:0000256" key="10">
    <source>
        <dbReference type="SAM" id="MobiDB-lite"/>
    </source>
</evidence>
<comment type="caution">
    <text evidence="12">The sequence shown here is derived from an EMBL/GenBank/DDBJ whole genome shotgun (WGS) entry which is preliminary data.</text>
</comment>
<evidence type="ECO:0000256" key="3">
    <source>
        <dbReference type="ARBA" id="ARBA00013081"/>
    </source>
</evidence>
<reference evidence="12" key="1">
    <citation type="submission" date="2020-06" db="EMBL/GenBank/DDBJ databases">
        <authorList>
            <person name="Li T."/>
            <person name="Hu X."/>
            <person name="Zhang T."/>
            <person name="Song X."/>
            <person name="Zhang H."/>
            <person name="Dai N."/>
            <person name="Sheng W."/>
            <person name="Hou X."/>
            <person name="Wei L."/>
        </authorList>
    </citation>
    <scope>NUCLEOTIDE SEQUENCE</scope>
    <source>
        <strain evidence="12">K16</strain>
        <tissue evidence="12">Leaf</tissue>
    </source>
</reference>
<dbReference type="EMBL" id="JACGWL010000012">
    <property type="protein sequence ID" value="KAK4390039.1"/>
    <property type="molecule type" value="Genomic_DNA"/>
</dbReference>
<dbReference type="InterPro" id="IPR015655">
    <property type="entry name" value="PP2C"/>
</dbReference>
<comment type="similarity">
    <text evidence="9">Belongs to the PP2C family.</text>
</comment>
<dbReference type="SUPFAM" id="SSF81606">
    <property type="entry name" value="PP2C-like"/>
    <property type="match status" value="1"/>
</dbReference>
<keyword evidence="4" id="KW-0479">Metal-binding</keyword>
<keyword evidence="5 9" id="KW-0378">Hydrolase</keyword>
<accession>A0AAE1WAW2</accession>
<protein>
    <recommendedName>
        <fullName evidence="3">protein-serine/threonine phosphatase</fullName>
        <ecNumber evidence="3">3.1.3.16</ecNumber>
    </recommendedName>
</protein>
<dbReference type="Pfam" id="PF00481">
    <property type="entry name" value="PP2C"/>
    <property type="match status" value="2"/>
</dbReference>
<evidence type="ECO:0000313" key="12">
    <source>
        <dbReference type="EMBL" id="KAK4390039.1"/>
    </source>
</evidence>
<keyword evidence="7 9" id="KW-0904">Protein phosphatase</keyword>
<dbReference type="Proteomes" id="UP001289374">
    <property type="component" value="Unassembled WGS sequence"/>
</dbReference>
<keyword evidence="8" id="KW-0464">Manganese</keyword>
<feature type="region of interest" description="Disordered" evidence="10">
    <location>
        <begin position="410"/>
        <end position="467"/>
    </location>
</feature>
<dbReference type="InterPro" id="IPR036457">
    <property type="entry name" value="PPM-type-like_dom_sf"/>
</dbReference>
<organism evidence="12 13">
    <name type="scientific">Sesamum angolense</name>
    <dbReference type="NCBI Taxonomy" id="2727404"/>
    <lineage>
        <taxon>Eukaryota</taxon>
        <taxon>Viridiplantae</taxon>
        <taxon>Streptophyta</taxon>
        <taxon>Embryophyta</taxon>
        <taxon>Tracheophyta</taxon>
        <taxon>Spermatophyta</taxon>
        <taxon>Magnoliopsida</taxon>
        <taxon>eudicotyledons</taxon>
        <taxon>Gunneridae</taxon>
        <taxon>Pentapetalae</taxon>
        <taxon>asterids</taxon>
        <taxon>lamiids</taxon>
        <taxon>Lamiales</taxon>
        <taxon>Pedaliaceae</taxon>
        <taxon>Sesamum</taxon>
    </lineage>
</organism>
<comment type="cofactor">
    <cofactor evidence="1">
        <name>Mn(2+)</name>
        <dbReference type="ChEBI" id="CHEBI:29035"/>
    </cofactor>
</comment>
<evidence type="ECO:0000256" key="6">
    <source>
        <dbReference type="ARBA" id="ARBA00022842"/>
    </source>
</evidence>
<name>A0AAE1WAW2_9LAMI</name>
<feature type="domain" description="PPM-type phosphatase" evidence="11">
    <location>
        <begin position="94"/>
        <end position="379"/>
    </location>
</feature>